<dbReference type="Gene3D" id="3.30.559.10">
    <property type="entry name" value="Chloramphenicol acetyltransferase-like domain"/>
    <property type="match status" value="3"/>
</dbReference>
<dbReference type="Pfam" id="PF13193">
    <property type="entry name" value="AMP-binding_C"/>
    <property type="match status" value="1"/>
</dbReference>
<name>A0A426SCY8_9ACTN</name>
<dbReference type="FunFam" id="3.40.50.980:FF:000001">
    <property type="entry name" value="Non-ribosomal peptide synthetase"/>
    <property type="match status" value="1"/>
</dbReference>
<dbReference type="FunFam" id="2.30.38.10:FF:000001">
    <property type="entry name" value="Non-ribosomal peptide synthetase PvdI"/>
    <property type="match status" value="1"/>
</dbReference>
<dbReference type="InterPro" id="IPR020806">
    <property type="entry name" value="PKS_PP-bd"/>
</dbReference>
<dbReference type="Pfam" id="PF00501">
    <property type="entry name" value="AMP-binding"/>
    <property type="match status" value="1"/>
</dbReference>
<dbReference type="PANTHER" id="PTHR45527">
    <property type="entry name" value="NONRIBOSOMAL PEPTIDE SYNTHETASE"/>
    <property type="match status" value="1"/>
</dbReference>
<evidence type="ECO:0000256" key="4">
    <source>
        <dbReference type="SAM" id="MobiDB-lite"/>
    </source>
</evidence>
<protein>
    <submittedName>
        <fullName evidence="6">Non-ribosomal peptide synthetase</fullName>
    </submittedName>
</protein>
<evidence type="ECO:0000259" key="5">
    <source>
        <dbReference type="PROSITE" id="PS50075"/>
    </source>
</evidence>
<gene>
    <name evidence="6" type="ORF">CQW44_05280</name>
</gene>
<dbReference type="FunFam" id="1.10.1200.10:FF:000005">
    <property type="entry name" value="Nonribosomal peptide synthetase 1"/>
    <property type="match status" value="1"/>
</dbReference>
<accession>A0A426SCY8</accession>
<dbReference type="FunFam" id="3.40.50.980:FF:000002">
    <property type="entry name" value="Enterobactin synthetase component F"/>
    <property type="match status" value="1"/>
</dbReference>
<evidence type="ECO:0000313" key="7">
    <source>
        <dbReference type="Proteomes" id="UP000276379"/>
    </source>
</evidence>
<dbReference type="InterPro" id="IPR001242">
    <property type="entry name" value="Condensation_dom"/>
</dbReference>
<dbReference type="PROSITE" id="PS00455">
    <property type="entry name" value="AMP_BINDING"/>
    <property type="match status" value="1"/>
</dbReference>
<reference evidence="6 7" key="1">
    <citation type="submission" date="2017-10" db="EMBL/GenBank/DDBJ databases">
        <title>Draft genome of actinobacteria isolated from guarana (Paullinia cupana (Mart.) Ducke.</title>
        <authorList>
            <person name="Siqueira K.A."/>
            <person name="Liotti R.G."/>
            <person name="Mendes T.A."/>
            <person name="Soares M.A."/>
        </authorList>
    </citation>
    <scope>NUCLEOTIDE SEQUENCE [LARGE SCALE GENOMIC DNA]</scope>
    <source>
        <strain evidence="6 7">199</strain>
    </source>
</reference>
<dbReference type="Gene3D" id="3.30.300.30">
    <property type="match status" value="1"/>
</dbReference>
<feature type="domain" description="Carrier" evidence="5">
    <location>
        <begin position="989"/>
        <end position="1063"/>
    </location>
</feature>
<keyword evidence="7" id="KW-1185">Reference proteome</keyword>
<dbReference type="InterPro" id="IPR006162">
    <property type="entry name" value="Ppantetheine_attach_site"/>
</dbReference>
<dbReference type="Gene3D" id="3.30.559.30">
    <property type="entry name" value="Nonribosomal peptide synthetase, condensation domain"/>
    <property type="match status" value="3"/>
</dbReference>
<keyword evidence="3" id="KW-0597">Phosphoprotein</keyword>
<dbReference type="GO" id="GO:0003824">
    <property type="term" value="F:catalytic activity"/>
    <property type="evidence" value="ECO:0007669"/>
    <property type="project" value="InterPro"/>
</dbReference>
<dbReference type="SMART" id="SM00823">
    <property type="entry name" value="PKS_PP"/>
    <property type="match status" value="2"/>
</dbReference>
<dbReference type="CDD" id="cd19531">
    <property type="entry name" value="LCL_NRPS-like"/>
    <property type="match status" value="1"/>
</dbReference>
<dbReference type="Proteomes" id="UP000276379">
    <property type="component" value="Unassembled WGS sequence"/>
</dbReference>
<dbReference type="InterPro" id="IPR023213">
    <property type="entry name" value="CAT-like_dom_sf"/>
</dbReference>
<dbReference type="CDD" id="cd17646">
    <property type="entry name" value="A_NRPS_AB3403-like"/>
    <property type="match status" value="1"/>
</dbReference>
<comment type="cofactor">
    <cofactor evidence="1">
        <name>pantetheine 4'-phosphate</name>
        <dbReference type="ChEBI" id="CHEBI:47942"/>
    </cofactor>
</comment>
<dbReference type="InterPro" id="IPR036736">
    <property type="entry name" value="ACP-like_sf"/>
</dbReference>
<dbReference type="GO" id="GO:0043041">
    <property type="term" value="P:amino acid activation for nonribosomal peptide biosynthetic process"/>
    <property type="evidence" value="ECO:0007669"/>
    <property type="project" value="TreeGrafter"/>
</dbReference>
<dbReference type="NCBIfam" id="TIGR01733">
    <property type="entry name" value="AA-adenyl-dom"/>
    <property type="match status" value="1"/>
</dbReference>
<evidence type="ECO:0000256" key="3">
    <source>
        <dbReference type="ARBA" id="ARBA00022553"/>
    </source>
</evidence>
<dbReference type="GO" id="GO:0044550">
    <property type="term" value="P:secondary metabolite biosynthetic process"/>
    <property type="evidence" value="ECO:0007669"/>
    <property type="project" value="TreeGrafter"/>
</dbReference>
<feature type="region of interest" description="Disordered" evidence="4">
    <location>
        <begin position="1608"/>
        <end position="1627"/>
    </location>
</feature>
<dbReference type="GO" id="GO:0031177">
    <property type="term" value="F:phosphopantetheine binding"/>
    <property type="evidence" value="ECO:0007669"/>
    <property type="project" value="InterPro"/>
</dbReference>
<feature type="region of interest" description="Disordered" evidence="4">
    <location>
        <begin position="970"/>
        <end position="991"/>
    </location>
</feature>
<dbReference type="SUPFAM" id="SSF56801">
    <property type="entry name" value="Acetyl-CoA synthetase-like"/>
    <property type="match status" value="1"/>
</dbReference>
<dbReference type="PROSITE" id="PS00012">
    <property type="entry name" value="PHOSPHOPANTETHEINE"/>
    <property type="match status" value="2"/>
</dbReference>
<feature type="compositionally biased region" description="Polar residues" evidence="4">
    <location>
        <begin position="976"/>
        <end position="991"/>
    </location>
</feature>
<evidence type="ECO:0000313" key="6">
    <source>
        <dbReference type="EMBL" id="RRQ88569.1"/>
    </source>
</evidence>
<dbReference type="SUPFAM" id="SSF52777">
    <property type="entry name" value="CoA-dependent acyltransferases"/>
    <property type="match status" value="6"/>
</dbReference>
<dbReference type="Pfam" id="PF00550">
    <property type="entry name" value="PP-binding"/>
    <property type="match status" value="2"/>
</dbReference>
<dbReference type="SUPFAM" id="SSF47336">
    <property type="entry name" value="ACP-like"/>
    <property type="match status" value="2"/>
</dbReference>
<evidence type="ECO:0000256" key="1">
    <source>
        <dbReference type="ARBA" id="ARBA00001957"/>
    </source>
</evidence>
<dbReference type="PROSITE" id="PS50075">
    <property type="entry name" value="CARRIER"/>
    <property type="match status" value="2"/>
</dbReference>
<dbReference type="FunFam" id="3.40.50.12780:FF:000012">
    <property type="entry name" value="Non-ribosomal peptide synthetase"/>
    <property type="match status" value="1"/>
</dbReference>
<comment type="caution">
    <text evidence="6">The sequence shown here is derived from an EMBL/GenBank/DDBJ whole genome shotgun (WGS) entry which is preliminary data.</text>
</comment>
<dbReference type="InterPro" id="IPR025110">
    <property type="entry name" value="AMP-bd_C"/>
</dbReference>
<keyword evidence="2" id="KW-0596">Phosphopantetheine</keyword>
<dbReference type="GO" id="GO:0005737">
    <property type="term" value="C:cytoplasm"/>
    <property type="evidence" value="ECO:0007669"/>
    <property type="project" value="TreeGrafter"/>
</dbReference>
<dbReference type="EMBL" id="PDES01000002">
    <property type="protein sequence ID" value="RRQ88569.1"/>
    <property type="molecule type" value="Genomic_DNA"/>
</dbReference>
<dbReference type="GO" id="GO:0017000">
    <property type="term" value="P:antibiotic biosynthetic process"/>
    <property type="evidence" value="ECO:0007669"/>
    <property type="project" value="UniProtKB-ARBA"/>
</dbReference>
<evidence type="ECO:0000256" key="2">
    <source>
        <dbReference type="ARBA" id="ARBA00022450"/>
    </source>
</evidence>
<dbReference type="InterPro" id="IPR045851">
    <property type="entry name" value="AMP-bd_C_sf"/>
</dbReference>
<proteinExistence type="predicted"/>
<dbReference type="InterPro" id="IPR000873">
    <property type="entry name" value="AMP-dep_synth/lig_dom"/>
</dbReference>
<dbReference type="PANTHER" id="PTHR45527:SF1">
    <property type="entry name" value="FATTY ACID SYNTHASE"/>
    <property type="match status" value="1"/>
</dbReference>
<sequence>MSDSLAPLSHTQEGLWLVEQVTSEAEPVYNESLAYVIDGPLDIAALREALAGVVARHEALRTTIEETPDGLRAVVHEHAPGGQDILQVVDLSDEADADRAHDLADGAVQESYRRPFDLVRGPLVRGVIARVSPHKALFGLTAHHIIVDGWSLGLVLDEIGTRYAALTGGRPALSLPAAPAYTAYARRQRDLVAQGAYDAHIAAWKELLENRPQLLKLPTDRPRPATQTHRGATRRLLVPRERLQPLFDLGASACGSTDFAVLLSVHALLMSRLSGQDEVTIGTTLLNRPELDDLSTVGCFVNTAALPFSLQDEDLTFRTLLDRTVAGLTGMLDLQEAPYTKVLDALDVPRDPSHHPVFQTMLTMLGQPKQLRLGSGLVTRPHRVERVAGKFDLLLYVSDDGEALELEAEFNTDLFDPLTVERYLRRFVLTAESLAGHFDKEVRRLPVLLAEERELIRGAWNDTARNYPGTTVVDEIEAQVRRTPNAVAVAFGDESLTYAELDARAERVALALRRRTGSDGPAHVSDGFVGVYMERSLDMVVALWAVVKAGLAYVPIDPDYPSDRVKYMIEDSAAPLVLTQEKFRAALEEAGVRSATLVDLIATAEQADGPLRRDIVADSRVYMIYTSGSTGRPKGVINRHVSLHNRLSWMQEQYPLAAGDRVLQKTPFSFDVSVWEFFWPLMVGATIVVAEPGGHRDPEYLASLIQTCQVTTVHFVPSMLNIFLEQEDLAKTCDSLRRVFCSGEALPHGTVTAFTARLDCELHNLYGPTEAAIDVSYWQADPGYPGRVVPIGRPIANTHLYIVDRDLRLQPIGVPGELCIGGVNLAEGYHNRPDLTAAAFVEGPFDDVPDGRLYRTGDLARFLPDGNIEYLGRIDNQVKLHGLRIELGEIEAAIRQLPGVREAAVVLHEHAGTQGLVAYVAATGFEPQRAVKDLKGQLPDFMVPQRYVEIPSIPLSANGKLDRKALPDPPSPVGVVTSTGPTASTVSQGPATASERAVARAWQEVLAVRDIDVDATFFQFGGDSIQAIRVASRLRESGYHVAVKDVFNHLTVRRLAARLDDMAGQAAKDIDAEAAAQSLVPFCALGASDRAELPAEAADAWPLTRLQAGMVYHSMLHEGSSVYHDVFSYDIRAPWRPDVLRAAVGAVTARHGQLRSYVDLAGYSEPVQIVVDRLEPCLEVTDLGHLTPAEQDAELTRWTEQERRRDFDLEHGPLVRFRAVHRSEDRFTLSISFHHAVLDGWSVALIIGQIRAAYEAGLAGGRTDTTGQERAPLPYSAYVLLEQQALAGREHSAFWASVVEGRSATLIAQGVPAGTETRPVSADRVVPAEVAAALRTFADAHGVPVKSVYLTLHLHALARLTGRRDALTGAVVNGRPEVDGGELTSGLFLNTVPFAGTAVETGWGDAVRETFTAEQRMLAHRRYPLSEILRETRQDGAGGDLFDTVFNFTDFHVLDPARGRDAAPPEVTIAGAVYFEQTNFPFVVHVARDAFTRQMTLTVNHDEAAVDDRTVARYLDEFEGAARAVAGGHVPPRPSTPAGADTLTETIAEVVAEVLGAESVGPQDDFVGLGLDSISAIRVVARIRRAGVKVALADVVAHPTAAGLAARVRSQAGTGGDAESVGGPDRRKPFALAGRPRETFPADIVDAYPATAVQVEMIRRFEADPGQAVYHDVFGYRLALRLDHKLLHACVQQLVDRHETLRTGFDLSSAEPLQLVHDRVTADVPLVDLATMGAAEQQDAYDRWFEAEKATGFDWDRPSLMRFTAHRLSDGEFILSLSFHHSIIDGWSLSLLIQEFVETYTAAAGHGRSAETRPATLPYRFYAAQESADRKSAAARDFWAGYLRGAPAMPLPFAPVEHETPGPRWNETKFTVDPAVHASLSALARRWGTSLKPVLLAAHVAVLSRLHHEDTVLTHVFAGGRLDEDGGDETLGMFLNFTPLYVTVGERPWADLVKEIVDHDHRILPHRRYPLPDIERDLGVRLLAPTAFNYTRFSGYGEVARRDVLRGVQWFEHTHFPVLVNAGHDIHQESVVVTLNADARKVSPRHLTDLVELYRTVLDEMATSESDR</sequence>
<dbReference type="GO" id="GO:0008610">
    <property type="term" value="P:lipid biosynthetic process"/>
    <property type="evidence" value="ECO:0007669"/>
    <property type="project" value="UniProtKB-ARBA"/>
</dbReference>
<dbReference type="InterPro" id="IPR009081">
    <property type="entry name" value="PP-bd_ACP"/>
</dbReference>
<dbReference type="Pfam" id="PF00668">
    <property type="entry name" value="Condensation"/>
    <property type="match status" value="3"/>
</dbReference>
<dbReference type="InterPro" id="IPR020845">
    <property type="entry name" value="AMP-binding_CS"/>
</dbReference>
<organism evidence="6 7">
    <name type="scientific">Streptomyces griseofuscus</name>
    <dbReference type="NCBI Taxonomy" id="146922"/>
    <lineage>
        <taxon>Bacteria</taxon>
        <taxon>Bacillati</taxon>
        <taxon>Actinomycetota</taxon>
        <taxon>Actinomycetes</taxon>
        <taxon>Kitasatosporales</taxon>
        <taxon>Streptomycetaceae</taxon>
        <taxon>Streptomyces</taxon>
    </lineage>
</organism>
<dbReference type="Gene3D" id="3.40.50.980">
    <property type="match status" value="2"/>
</dbReference>
<dbReference type="RefSeq" id="WP_125212763.1">
    <property type="nucleotide sequence ID" value="NZ_PDES01000002.1"/>
</dbReference>
<dbReference type="Gene3D" id="2.30.38.10">
    <property type="entry name" value="Luciferase, Domain 3"/>
    <property type="match status" value="1"/>
</dbReference>
<dbReference type="Gene3D" id="1.10.1200.10">
    <property type="entry name" value="ACP-like"/>
    <property type="match status" value="2"/>
</dbReference>
<dbReference type="InterPro" id="IPR010071">
    <property type="entry name" value="AA_adenyl_dom"/>
</dbReference>
<feature type="domain" description="Carrier" evidence="5">
    <location>
        <begin position="1538"/>
        <end position="1612"/>
    </location>
</feature>